<evidence type="ECO:0000256" key="15">
    <source>
        <dbReference type="SAM" id="Coils"/>
    </source>
</evidence>
<keyword evidence="2 13" id="KW-0813">Transport</keyword>
<evidence type="ECO:0000256" key="6">
    <source>
        <dbReference type="ARBA" id="ARBA00022989"/>
    </source>
</evidence>
<dbReference type="HAMAP" id="MF_01398">
    <property type="entry name" value="ATP_synth_b_bprime"/>
    <property type="match status" value="1"/>
</dbReference>
<dbReference type="PANTHER" id="PTHR33445:SF1">
    <property type="entry name" value="ATP SYNTHASE SUBUNIT B"/>
    <property type="match status" value="1"/>
</dbReference>
<dbReference type="GO" id="GO:0046933">
    <property type="term" value="F:proton-transporting ATP synthase activity, rotational mechanism"/>
    <property type="evidence" value="ECO:0007669"/>
    <property type="project" value="UniProtKB-UniRule"/>
</dbReference>
<comment type="similarity">
    <text evidence="1 13 14">Belongs to the ATPase B chain family.</text>
</comment>
<protein>
    <recommendedName>
        <fullName evidence="13">ATP synthase subunit b</fullName>
    </recommendedName>
    <alternativeName>
        <fullName evidence="13">ATP synthase F(0) sector subunit b</fullName>
    </alternativeName>
    <alternativeName>
        <fullName evidence="13">ATPase subunit I</fullName>
    </alternativeName>
    <alternativeName>
        <fullName evidence="13">F-type ATPase subunit b</fullName>
        <shortName evidence="13">F-ATPase subunit b</shortName>
    </alternativeName>
</protein>
<evidence type="ECO:0000256" key="14">
    <source>
        <dbReference type="RuleBase" id="RU003848"/>
    </source>
</evidence>
<comment type="function">
    <text evidence="10 13">F(1)F(0) ATP synthase produces ATP from ADP in the presence of a proton or sodium gradient. F-type ATPases consist of two structural domains, F(1) containing the extramembraneous catalytic core and F(0) containing the membrane proton channel, linked together by a central stalk and a peripheral stalk. During catalysis, ATP synthesis in the catalytic domain of F(1) is coupled via a rotary mechanism of the central stalk subunits to proton translocation.</text>
</comment>
<evidence type="ECO:0000256" key="1">
    <source>
        <dbReference type="ARBA" id="ARBA00005513"/>
    </source>
</evidence>
<feature type="coiled-coil region" evidence="15">
    <location>
        <begin position="88"/>
        <end position="126"/>
    </location>
</feature>
<evidence type="ECO:0000256" key="8">
    <source>
        <dbReference type="ARBA" id="ARBA00023136"/>
    </source>
</evidence>
<evidence type="ECO:0000256" key="12">
    <source>
        <dbReference type="ARBA" id="ARBA00037847"/>
    </source>
</evidence>
<accession>A0A6M4AVW6</accession>
<evidence type="ECO:0000256" key="2">
    <source>
        <dbReference type="ARBA" id="ARBA00022448"/>
    </source>
</evidence>
<evidence type="ECO:0000256" key="7">
    <source>
        <dbReference type="ARBA" id="ARBA00023065"/>
    </source>
</evidence>
<evidence type="ECO:0000256" key="5">
    <source>
        <dbReference type="ARBA" id="ARBA00022781"/>
    </source>
</evidence>
<name>A0A6M4AVW6_9SPHN</name>
<keyword evidence="6 13" id="KW-1133">Transmembrane helix</keyword>
<evidence type="ECO:0000256" key="9">
    <source>
        <dbReference type="ARBA" id="ARBA00023310"/>
    </source>
</evidence>
<dbReference type="KEGG" id="slan:GV829_10715"/>
<keyword evidence="4 13" id="KW-0812">Transmembrane</keyword>
<keyword evidence="7 13" id="KW-0406">Ion transport</keyword>
<reference evidence="16 17" key="1">
    <citation type="submission" date="2020-01" db="EMBL/GenBank/DDBJ databases">
        <title>Sphingomonas sp. strain CSW-10.</title>
        <authorList>
            <person name="Chen W.-M."/>
        </authorList>
    </citation>
    <scope>NUCLEOTIDE SEQUENCE [LARGE SCALE GENOMIC DNA]</scope>
    <source>
        <strain evidence="16 17">CSW-10</strain>
    </source>
</reference>
<keyword evidence="5 13" id="KW-0375">Hydrogen ion transport</keyword>
<dbReference type="AlphaFoldDB" id="A0A6M4AVW6"/>
<dbReference type="InterPro" id="IPR002146">
    <property type="entry name" value="ATP_synth_b/b'su_bac/chlpt"/>
</dbReference>
<dbReference type="GO" id="GO:0045259">
    <property type="term" value="C:proton-transporting ATP synthase complex"/>
    <property type="evidence" value="ECO:0007669"/>
    <property type="project" value="UniProtKB-KW"/>
</dbReference>
<keyword evidence="9 13" id="KW-0066">ATP synthesis</keyword>
<dbReference type="EMBL" id="CP053015">
    <property type="protein sequence ID" value="QJQ32856.1"/>
    <property type="molecule type" value="Genomic_DNA"/>
</dbReference>
<sequence>MPQIGQLTGNNWYLISQIFWLVLVFGTIFFVIGRGMLPKVEATVDVRDRKIADDLAAAKAARDAADSIEADWQAKSNAARADAQGVIAKAKDKAAKDAEKRLAKANAEIEAKLAAAEAEISAARSSALAEVEAVAGEAAQELVARLTGAKVTAAAAAKAVKAQINV</sequence>
<evidence type="ECO:0000256" key="11">
    <source>
        <dbReference type="ARBA" id="ARBA00025614"/>
    </source>
</evidence>
<comment type="subcellular location">
    <subcellularLocation>
        <location evidence="13">Cell membrane</location>
        <topology evidence="13">Single-pass membrane protein</topology>
    </subcellularLocation>
    <subcellularLocation>
        <location evidence="12">Endomembrane system</location>
        <topology evidence="12">Single-pass membrane protein</topology>
    </subcellularLocation>
</comment>
<evidence type="ECO:0000313" key="16">
    <source>
        <dbReference type="EMBL" id="QJQ32856.1"/>
    </source>
</evidence>
<proteinExistence type="inferred from homology"/>
<keyword evidence="8 13" id="KW-0472">Membrane</keyword>
<dbReference type="Pfam" id="PF00430">
    <property type="entry name" value="ATP-synt_B"/>
    <property type="match status" value="1"/>
</dbReference>
<organism evidence="16 17">
    <name type="scientific">Sphingomonas lacunae</name>
    <dbReference type="NCBI Taxonomy" id="2698828"/>
    <lineage>
        <taxon>Bacteria</taxon>
        <taxon>Pseudomonadati</taxon>
        <taxon>Pseudomonadota</taxon>
        <taxon>Alphaproteobacteria</taxon>
        <taxon>Sphingomonadales</taxon>
        <taxon>Sphingomonadaceae</taxon>
        <taxon>Sphingomonas</taxon>
    </lineage>
</organism>
<keyword evidence="17" id="KW-1185">Reference proteome</keyword>
<dbReference type="GO" id="GO:0012505">
    <property type="term" value="C:endomembrane system"/>
    <property type="evidence" value="ECO:0007669"/>
    <property type="project" value="UniProtKB-SubCell"/>
</dbReference>
<dbReference type="Proteomes" id="UP000503018">
    <property type="component" value="Chromosome"/>
</dbReference>
<dbReference type="PANTHER" id="PTHR33445">
    <property type="entry name" value="ATP SYNTHASE SUBUNIT B', CHLOROPLASTIC"/>
    <property type="match status" value="1"/>
</dbReference>
<dbReference type="GO" id="GO:0005886">
    <property type="term" value="C:plasma membrane"/>
    <property type="evidence" value="ECO:0007669"/>
    <property type="project" value="UniProtKB-SubCell"/>
</dbReference>
<gene>
    <name evidence="13" type="primary">atpF</name>
    <name evidence="16" type="ORF">GV829_10715</name>
</gene>
<evidence type="ECO:0000256" key="13">
    <source>
        <dbReference type="HAMAP-Rule" id="MF_01398"/>
    </source>
</evidence>
<feature type="transmembrane region" description="Helical" evidence="13">
    <location>
        <begin position="12"/>
        <end position="32"/>
    </location>
</feature>
<comment type="function">
    <text evidence="11">Component of the F(0) channel, it forms part of the peripheral stalk, linking F(1) to F(0). The b'-subunit is a diverged and duplicated form of b found in plants and photosynthetic bacteria.</text>
</comment>
<evidence type="ECO:0000256" key="3">
    <source>
        <dbReference type="ARBA" id="ARBA00022547"/>
    </source>
</evidence>
<dbReference type="RefSeq" id="WP_169946535.1">
    <property type="nucleotide sequence ID" value="NZ_CP053015.1"/>
</dbReference>
<evidence type="ECO:0000256" key="4">
    <source>
        <dbReference type="ARBA" id="ARBA00022692"/>
    </source>
</evidence>
<keyword evidence="15" id="KW-0175">Coiled coil</keyword>
<keyword evidence="3 13" id="KW-0138">CF(0)</keyword>
<evidence type="ECO:0000256" key="10">
    <source>
        <dbReference type="ARBA" id="ARBA00025198"/>
    </source>
</evidence>
<keyword evidence="13" id="KW-1003">Cell membrane</keyword>
<dbReference type="GO" id="GO:0046961">
    <property type="term" value="F:proton-transporting ATPase activity, rotational mechanism"/>
    <property type="evidence" value="ECO:0007669"/>
    <property type="project" value="TreeGrafter"/>
</dbReference>
<dbReference type="InterPro" id="IPR050059">
    <property type="entry name" value="ATP_synthase_B_chain"/>
</dbReference>
<comment type="subunit">
    <text evidence="13">F-type ATPases have 2 components, F(1) - the catalytic core - and F(0) - the membrane proton channel. F(1) has five subunits: alpha(3), beta(3), gamma(1), delta(1), epsilon(1). F(0) has three main subunits: a(1), b(2) and c(10-14). The alpha and beta chains form an alternating ring which encloses part of the gamma chain. F(1) is attached to F(0) by a central stalk formed by the gamma and epsilon chains, while a peripheral stalk is formed by the delta and b chains.</text>
</comment>
<evidence type="ECO:0000313" key="17">
    <source>
        <dbReference type="Proteomes" id="UP000503018"/>
    </source>
</evidence>